<dbReference type="GO" id="GO:0004662">
    <property type="term" value="F:CAAX-protein geranylgeranyltransferase activity"/>
    <property type="evidence" value="ECO:0007669"/>
    <property type="project" value="TreeGrafter"/>
</dbReference>
<evidence type="ECO:0000256" key="4">
    <source>
        <dbReference type="ARBA" id="ARBA00022679"/>
    </source>
</evidence>
<dbReference type="Gene3D" id="1.50.10.20">
    <property type="match status" value="1"/>
</dbReference>
<dbReference type="AlphaFoldDB" id="B8MKE3"/>
<dbReference type="VEuPathDB" id="FungiDB:TSTA_047470"/>
<reference evidence="11" key="1">
    <citation type="journal article" date="2015" name="Genome Announc.">
        <title>Genome sequence of the AIDS-associated pathogen Penicillium marneffei (ATCC18224) and its near taxonomic relative Talaromyces stipitatus (ATCC10500).</title>
        <authorList>
            <person name="Nierman W.C."/>
            <person name="Fedorova-Abrams N.D."/>
            <person name="Andrianopoulos A."/>
        </authorList>
    </citation>
    <scope>NUCLEOTIDE SEQUENCE [LARGE SCALE GENOMIC DNA]</scope>
    <source>
        <strain evidence="11">ATCC 10500 / CBS 375.48 / QM 6759 / NRRL 1006</strain>
    </source>
</reference>
<dbReference type="Proteomes" id="UP000001745">
    <property type="component" value="Unassembled WGS sequence"/>
</dbReference>
<feature type="region of interest" description="Disordered" evidence="8">
    <location>
        <begin position="260"/>
        <end position="292"/>
    </location>
</feature>
<dbReference type="InterPro" id="IPR008930">
    <property type="entry name" value="Terpenoid_cyclase/PrenylTrfase"/>
</dbReference>
<dbReference type="FunCoup" id="B8MKE3">
    <property type="interactions" value="5"/>
</dbReference>
<evidence type="ECO:0000256" key="8">
    <source>
        <dbReference type="SAM" id="MobiDB-lite"/>
    </source>
</evidence>
<keyword evidence="11" id="KW-1185">Reference proteome</keyword>
<comment type="similarity">
    <text evidence="2">Belongs to the protein prenyltransferase subunit beta family.</text>
</comment>
<evidence type="ECO:0000256" key="7">
    <source>
        <dbReference type="ARBA" id="ARBA00022833"/>
    </source>
</evidence>
<name>B8MKE3_TALSN</name>
<feature type="compositionally biased region" description="Acidic residues" evidence="8">
    <location>
        <begin position="262"/>
        <end position="271"/>
    </location>
</feature>
<dbReference type="GO" id="GO:0046872">
    <property type="term" value="F:metal ion binding"/>
    <property type="evidence" value="ECO:0007669"/>
    <property type="project" value="UniProtKB-KW"/>
</dbReference>
<sequence length="417" mass="46142">MSSTTFNKERHIKYFLRCLKTLLPYQYTTGDGGRVLLGFFTIAGLDLLGVLHEQTTPEERQGYINWIYHCQHPRGGFRGFTGTKFGDAQHDRDNAGWDPANIPSTFLALETLLILGDDLSRVKRKECLKWLPKLQRQDGSFGDMLGADERIVGGNDLRFCYCAAGIRYFLRGPYGAGVEDVRDIDVAKLVSFVQSCQSYDGGMGETPFREAHAGLTYCAVGALALLQRTGSLGAQLAVLSPKTENYQSLLRWLVSRQTSDLGAEDEEDDEADTKGDSASTVETQDESTTNLSEQIDKLPECLPIHEESLKWAGFNGRLNKIADTCYCFWVTGTLGTMNQLSLIDAPGVRHYLLDKTQHIVGGFGKSVGEVPDIYHSYLGMISLALINEPGLEPADPTLCTGVSVMQNLKSLLWWKEG</sequence>
<dbReference type="OrthoDB" id="24893at2759"/>
<evidence type="ECO:0000256" key="1">
    <source>
        <dbReference type="ARBA" id="ARBA00001947"/>
    </source>
</evidence>
<organism evidence="10 11">
    <name type="scientific">Talaromyces stipitatus (strain ATCC 10500 / CBS 375.48 / QM 6759 / NRRL 1006)</name>
    <name type="common">Penicillium stipitatum</name>
    <dbReference type="NCBI Taxonomy" id="441959"/>
    <lineage>
        <taxon>Eukaryota</taxon>
        <taxon>Fungi</taxon>
        <taxon>Dikarya</taxon>
        <taxon>Ascomycota</taxon>
        <taxon>Pezizomycotina</taxon>
        <taxon>Eurotiomycetes</taxon>
        <taxon>Eurotiomycetidae</taxon>
        <taxon>Eurotiales</taxon>
        <taxon>Trichocomaceae</taxon>
        <taxon>Talaromyces</taxon>
        <taxon>Talaromyces sect. Talaromyces</taxon>
    </lineage>
</organism>
<proteinExistence type="inferred from homology"/>
<dbReference type="PANTHER" id="PTHR11774">
    <property type="entry name" value="GERANYLGERANYL TRANSFERASE TYPE BETA SUBUNIT"/>
    <property type="match status" value="1"/>
</dbReference>
<dbReference type="GeneID" id="8099297"/>
<dbReference type="eggNOG" id="KOG0367">
    <property type="taxonomic scope" value="Eukaryota"/>
</dbReference>
<protein>
    <submittedName>
        <fullName evidence="10">Geranylgeranyl transferase beta subunit, putative</fullName>
    </submittedName>
</protein>
<keyword evidence="7" id="KW-0862">Zinc</keyword>
<gene>
    <name evidence="10" type="ORF">TSTA_047470</name>
</gene>
<keyword evidence="4 10" id="KW-0808">Transferase</keyword>
<keyword evidence="3" id="KW-0637">Prenyltransferase</keyword>
<evidence type="ECO:0000256" key="5">
    <source>
        <dbReference type="ARBA" id="ARBA00022723"/>
    </source>
</evidence>
<feature type="compositionally biased region" description="Polar residues" evidence="8">
    <location>
        <begin position="276"/>
        <end position="292"/>
    </location>
</feature>
<dbReference type="InterPro" id="IPR045089">
    <property type="entry name" value="PGGT1B-like"/>
</dbReference>
<dbReference type="PhylomeDB" id="B8MKE3"/>
<feature type="domain" description="Prenyltransferase alpha-alpha toroid" evidence="9">
    <location>
        <begin position="6"/>
        <end position="399"/>
    </location>
</feature>
<evidence type="ECO:0000313" key="10">
    <source>
        <dbReference type="EMBL" id="EED15298.1"/>
    </source>
</evidence>
<evidence type="ECO:0000256" key="3">
    <source>
        <dbReference type="ARBA" id="ARBA00022602"/>
    </source>
</evidence>
<dbReference type="InParanoid" id="B8MKE3"/>
<accession>B8MKE3</accession>
<keyword evidence="5" id="KW-0479">Metal-binding</keyword>
<evidence type="ECO:0000256" key="6">
    <source>
        <dbReference type="ARBA" id="ARBA00022737"/>
    </source>
</evidence>
<comment type="cofactor">
    <cofactor evidence="1">
        <name>Zn(2+)</name>
        <dbReference type="ChEBI" id="CHEBI:29105"/>
    </cofactor>
</comment>
<dbReference type="GO" id="GO:0005953">
    <property type="term" value="C:CAAX-protein geranylgeranyltransferase complex"/>
    <property type="evidence" value="ECO:0007669"/>
    <property type="project" value="TreeGrafter"/>
</dbReference>
<dbReference type="PANTHER" id="PTHR11774:SF4">
    <property type="entry name" value="GERANYLGERANYL TRANSFERASE TYPE-1 SUBUNIT BETA"/>
    <property type="match status" value="1"/>
</dbReference>
<dbReference type="RefSeq" id="XP_002485251.1">
    <property type="nucleotide sequence ID" value="XM_002485206.1"/>
</dbReference>
<dbReference type="STRING" id="441959.B8MKE3"/>
<dbReference type="EMBL" id="EQ962657">
    <property type="protein sequence ID" value="EED15298.1"/>
    <property type="molecule type" value="Genomic_DNA"/>
</dbReference>
<dbReference type="SUPFAM" id="SSF48239">
    <property type="entry name" value="Terpenoid cyclases/Protein prenyltransferases"/>
    <property type="match status" value="1"/>
</dbReference>
<evidence type="ECO:0000313" key="11">
    <source>
        <dbReference type="Proteomes" id="UP000001745"/>
    </source>
</evidence>
<dbReference type="OMA" id="RWCLMRQ"/>
<keyword evidence="6" id="KW-0677">Repeat</keyword>
<evidence type="ECO:0000259" key="9">
    <source>
        <dbReference type="Pfam" id="PF00432"/>
    </source>
</evidence>
<dbReference type="HOGENOM" id="CLU_028946_2_0_1"/>
<dbReference type="Pfam" id="PF00432">
    <property type="entry name" value="Prenyltrans"/>
    <property type="match status" value="1"/>
</dbReference>
<dbReference type="InterPro" id="IPR001330">
    <property type="entry name" value="Prenyltrans"/>
</dbReference>
<evidence type="ECO:0000256" key="2">
    <source>
        <dbReference type="ARBA" id="ARBA00010497"/>
    </source>
</evidence>